<evidence type="ECO:0000313" key="2">
    <source>
        <dbReference type="Proteomes" id="UP001060170"/>
    </source>
</evidence>
<keyword evidence="2" id="KW-1185">Reference proteome</keyword>
<reference evidence="2" key="1">
    <citation type="journal article" date="2018" name="BMC Genomics">
        <title>Genomic insights into host adaptation between the wheat stripe rust pathogen (Puccinia striiformis f. sp. tritici) and the barley stripe rust pathogen (Puccinia striiformis f. sp. hordei).</title>
        <authorList>
            <person name="Xia C."/>
            <person name="Wang M."/>
            <person name="Yin C."/>
            <person name="Cornejo O.E."/>
            <person name="Hulbert S.H."/>
            <person name="Chen X."/>
        </authorList>
    </citation>
    <scope>NUCLEOTIDE SEQUENCE [LARGE SCALE GENOMIC DNA]</scope>
    <source>
        <strain evidence="2">93-210</strain>
    </source>
</reference>
<reference evidence="1 2" key="3">
    <citation type="journal article" date="2022" name="Microbiol. Spectr.">
        <title>Folding features and dynamics of 3D genome architecture in plant fungal pathogens.</title>
        <authorList>
            <person name="Xia C."/>
        </authorList>
    </citation>
    <scope>NUCLEOTIDE SEQUENCE [LARGE SCALE GENOMIC DNA]</scope>
    <source>
        <strain evidence="1 2">93-210</strain>
    </source>
</reference>
<protein>
    <submittedName>
        <fullName evidence="1">Uncharacterized protein</fullName>
    </submittedName>
</protein>
<dbReference type="EMBL" id="CM045872">
    <property type="protein sequence ID" value="KAI7950078.1"/>
    <property type="molecule type" value="Genomic_DNA"/>
</dbReference>
<accession>A0ACC0ED97</accession>
<organism evidence="1 2">
    <name type="scientific">Puccinia striiformis f. sp. tritici</name>
    <dbReference type="NCBI Taxonomy" id="168172"/>
    <lineage>
        <taxon>Eukaryota</taxon>
        <taxon>Fungi</taxon>
        <taxon>Dikarya</taxon>
        <taxon>Basidiomycota</taxon>
        <taxon>Pucciniomycotina</taxon>
        <taxon>Pucciniomycetes</taxon>
        <taxon>Pucciniales</taxon>
        <taxon>Pucciniaceae</taxon>
        <taxon>Puccinia</taxon>
    </lineage>
</organism>
<gene>
    <name evidence="1" type="ORF">MJO28_008899</name>
</gene>
<sequence>MSSPSHVPLKFDLHRLEGSRRLNSHAGTLWTWFPSGPSSITRTPRTPKQPPRQPEILRSRLTLTLRSPLTGALPLAGSD</sequence>
<evidence type="ECO:0000313" key="1">
    <source>
        <dbReference type="EMBL" id="KAI7950078.1"/>
    </source>
</evidence>
<reference evidence="2" key="2">
    <citation type="journal article" date="2018" name="Mol. Plant Microbe Interact.">
        <title>Genome sequence resources for the wheat stripe rust pathogen (Puccinia striiformis f. sp. tritici) and the barley stripe rust pathogen (Puccinia striiformis f. sp. hordei).</title>
        <authorList>
            <person name="Xia C."/>
            <person name="Wang M."/>
            <person name="Yin C."/>
            <person name="Cornejo O.E."/>
            <person name="Hulbert S.H."/>
            <person name="Chen X."/>
        </authorList>
    </citation>
    <scope>NUCLEOTIDE SEQUENCE [LARGE SCALE GENOMIC DNA]</scope>
    <source>
        <strain evidence="2">93-210</strain>
    </source>
</reference>
<name>A0ACC0ED97_9BASI</name>
<proteinExistence type="predicted"/>
<dbReference type="Proteomes" id="UP001060170">
    <property type="component" value="Chromosome 8"/>
</dbReference>
<comment type="caution">
    <text evidence="1">The sequence shown here is derived from an EMBL/GenBank/DDBJ whole genome shotgun (WGS) entry which is preliminary data.</text>
</comment>